<keyword evidence="4" id="KW-0560">Oxidoreductase</keyword>
<comment type="similarity">
    <text evidence="1">Belongs to the short-chain dehydrogenases/reductases (SDR) family.</text>
</comment>
<dbReference type="GO" id="GO:0016491">
    <property type="term" value="F:oxidoreductase activity"/>
    <property type="evidence" value="ECO:0007669"/>
    <property type="project" value="UniProtKB-KW"/>
</dbReference>
<evidence type="ECO:0000256" key="5">
    <source>
        <dbReference type="PROSITE-ProRule" id="PRU00504"/>
    </source>
</evidence>
<dbReference type="InterPro" id="IPR036291">
    <property type="entry name" value="NAD(P)-bd_dom_sf"/>
</dbReference>
<dbReference type="InterPro" id="IPR002347">
    <property type="entry name" value="SDR_fam"/>
</dbReference>
<comment type="caution">
    <text evidence="6">The sequence shown here is derived from an EMBL/GenBank/DDBJ whole genome shotgun (WGS) entry which is preliminary data.</text>
</comment>
<organism evidence="6 7">
    <name type="scientific">Adineta steineri</name>
    <dbReference type="NCBI Taxonomy" id="433720"/>
    <lineage>
        <taxon>Eukaryota</taxon>
        <taxon>Metazoa</taxon>
        <taxon>Spiralia</taxon>
        <taxon>Gnathifera</taxon>
        <taxon>Rotifera</taxon>
        <taxon>Eurotatoria</taxon>
        <taxon>Bdelloidea</taxon>
        <taxon>Adinetida</taxon>
        <taxon>Adinetidae</taxon>
        <taxon>Adineta</taxon>
    </lineage>
</organism>
<dbReference type="PRINTS" id="PR00081">
    <property type="entry name" value="GDHRDH"/>
</dbReference>
<dbReference type="Proteomes" id="UP000663845">
    <property type="component" value="Unassembled WGS sequence"/>
</dbReference>
<keyword evidence="3" id="KW-0521">NADP</keyword>
<evidence type="ECO:0000313" key="7">
    <source>
        <dbReference type="Proteomes" id="UP000663845"/>
    </source>
</evidence>
<dbReference type="Gene3D" id="3.40.50.720">
    <property type="entry name" value="NAD(P)-binding Rossmann-like Domain"/>
    <property type="match status" value="1"/>
</dbReference>
<name>A0A813YKP1_9BILA</name>
<evidence type="ECO:0000256" key="4">
    <source>
        <dbReference type="ARBA" id="ARBA00023002"/>
    </source>
</evidence>
<gene>
    <name evidence="6" type="ORF">JYZ213_LOCUS9730</name>
</gene>
<dbReference type="InterPro" id="IPR011042">
    <property type="entry name" value="6-blade_b-propeller_TolB-like"/>
</dbReference>
<sequence>MASTNQQQRIILITGANKGIGFEVVKKLIEKPSSNSKDIILLGSRDIKRGEDALKQLGSPPNVHLLQLDTSSKQSIATATNEIKQKYGSHLDVIINNAGIVPRDNTIQAARETQATNYYGVKMLNEHLIPLLREQGRVVNVASSIGPMALHCFSKDLQEKYTSETLTKEQLDLLVEEFLAAYESNNVEKIGYRPDLPYLAYGVSKVALIALTRIEARQYSGAQNIFIYSVCPGYCATDLNNKADGARPAALGADSILYVVDTPNHELGNGGFYLDVTTLSVGTTVAGQVDGTAGSTTDSLNTPRGLAVINNGTTLIVADAGNARVLSFNLLQKSTGSVIMTTSGEYPSYVMAYNNSIYVGNPAGSLVQILPSNATIPLSAPYLGSCSLQYFSTPMGIGVDSNGSIYVASQGCHWITRWTGPIPSSVAGISGSPGSTSQQLYFPAGISIDQQYGFLYVADSANHRIQRFDLDGSNIGITVAGGYGPGPAAYQLTNPLDVCVSQKNGAIYIADYGNNRVQRWDINATAGVTVAGDPAGSPGVTPAELNGPFAITLDPINEAFLYVSDFNNNRILQFPLT</sequence>
<dbReference type="PRINTS" id="PR00080">
    <property type="entry name" value="SDRFAMILY"/>
</dbReference>
<dbReference type="SUPFAM" id="SSF51735">
    <property type="entry name" value="NAD(P)-binding Rossmann-fold domains"/>
    <property type="match status" value="1"/>
</dbReference>
<dbReference type="CDD" id="cd05819">
    <property type="entry name" value="NHL"/>
    <property type="match status" value="1"/>
</dbReference>
<dbReference type="PANTHER" id="PTHR43963">
    <property type="entry name" value="CARBONYL REDUCTASE 1-RELATED"/>
    <property type="match status" value="1"/>
</dbReference>
<protein>
    <submittedName>
        <fullName evidence="6">Uncharacterized protein</fullName>
    </submittedName>
</protein>
<dbReference type="EMBL" id="CAJNOG010000069">
    <property type="protein sequence ID" value="CAF0885513.1"/>
    <property type="molecule type" value="Genomic_DNA"/>
</dbReference>
<dbReference type="AlphaFoldDB" id="A0A813YKP1"/>
<keyword evidence="2" id="KW-0677">Repeat</keyword>
<dbReference type="Gene3D" id="2.120.10.30">
    <property type="entry name" value="TolB, C-terminal domain"/>
    <property type="match status" value="2"/>
</dbReference>
<reference evidence="6" key="1">
    <citation type="submission" date="2021-02" db="EMBL/GenBank/DDBJ databases">
        <authorList>
            <person name="Nowell W R."/>
        </authorList>
    </citation>
    <scope>NUCLEOTIDE SEQUENCE</scope>
</reference>
<evidence type="ECO:0000256" key="1">
    <source>
        <dbReference type="ARBA" id="ARBA00006484"/>
    </source>
</evidence>
<dbReference type="PANTHER" id="PTHR43963:SF6">
    <property type="entry name" value="CHAIN DEHYDROGENASE FAMILY PROTEIN, PUTATIVE (AFU_ORTHOLOGUE AFUA_3G15350)-RELATED"/>
    <property type="match status" value="1"/>
</dbReference>
<dbReference type="Pfam" id="PF00106">
    <property type="entry name" value="adh_short"/>
    <property type="match status" value="1"/>
</dbReference>
<feature type="repeat" description="NHL" evidence="5">
    <location>
        <begin position="427"/>
        <end position="471"/>
    </location>
</feature>
<feature type="repeat" description="NHL" evidence="5">
    <location>
        <begin position="486"/>
        <end position="523"/>
    </location>
</feature>
<evidence type="ECO:0000256" key="3">
    <source>
        <dbReference type="ARBA" id="ARBA00022857"/>
    </source>
</evidence>
<dbReference type="SUPFAM" id="SSF63829">
    <property type="entry name" value="Calcium-dependent phosphotriesterase"/>
    <property type="match status" value="1"/>
</dbReference>
<evidence type="ECO:0000313" key="6">
    <source>
        <dbReference type="EMBL" id="CAF0885513.1"/>
    </source>
</evidence>
<dbReference type="PROSITE" id="PS51125">
    <property type="entry name" value="NHL"/>
    <property type="match status" value="2"/>
</dbReference>
<accession>A0A813YKP1</accession>
<dbReference type="Pfam" id="PF01436">
    <property type="entry name" value="NHL"/>
    <property type="match status" value="2"/>
</dbReference>
<dbReference type="InterPro" id="IPR001258">
    <property type="entry name" value="NHL_repeat"/>
</dbReference>
<evidence type="ECO:0000256" key="2">
    <source>
        <dbReference type="ARBA" id="ARBA00022737"/>
    </source>
</evidence>
<proteinExistence type="inferred from homology"/>